<dbReference type="HOGENOM" id="CLU_3270422_0_0_10"/>
<proteinExistence type="predicted"/>
<dbReference type="AlphaFoldDB" id="F2IGW5"/>
<sequence precursor="true">MFTQNPLIFKDSIDLFFLFKIPVYLSNISTPVSVNPQKGIS</sequence>
<dbReference type="Proteomes" id="UP000007463">
    <property type="component" value="Chromosome"/>
</dbReference>
<reference evidence="1 2" key="1">
    <citation type="journal article" date="2011" name="Stand. Genomic Sci.">
        <title>Complete genome sequence of the gliding freshwater bacterium Fluviicola taffensis type strain (RW262).</title>
        <authorList>
            <person name="Woyke T."/>
            <person name="Chertkov O."/>
            <person name="Lapidus A."/>
            <person name="Nolan M."/>
            <person name="Lucas S."/>
            <person name="Del Rio T.G."/>
            <person name="Tice H."/>
            <person name="Cheng J.F."/>
            <person name="Tapia R."/>
            <person name="Han C."/>
            <person name="Goodwin L."/>
            <person name="Pitluck S."/>
            <person name="Liolios K."/>
            <person name="Pagani I."/>
            <person name="Ivanova N."/>
            <person name="Huntemann M."/>
            <person name="Mavromatis K."/>
            <person name="Mikhailova N."/>
            <person name="Pati A."/>
            <person name="Chen A."/>
            <person name="Palaniappan K."/>
            <person name="Land M."/>
            <person name="Hauser L."/>
            <person name="Brambilla E.M."/>
            <person name="Rohde M."/>
            <person name="Mwirichia R."/>
            <person name="Sikorski J."/>
            <person name="Tindall B.J."/>
            <person name="Goker M."/>
            <person name="Bristow J."/>
            <person name="Eisen J.A."/>
            <person name="Markowitz V."/>
            <person name="Hugenholtz P."/>
            <person name="Klenk H.P."/>
            <person name="Kyrpides N.C."/>
        </authorList>
    </citation>
    <scope>NUCLEOTIDE SEQUENCE [LARGE SCALE GENOMIC DNA]</scope>
    <source>
        <strain evidence="2">DSM 16823 / RW262 / RW262</strain>
    </source>
</reference>
<gene>
    <name evidence="1" type="ordered locus">Fluta_2766</name>
</gene>
<name>F2IGW5_FLUTR</name>
<organism evidence="1 2">
    <name type="scientific">Fluviicola taffensis (strain DSM 16823 / NCIMB 13979 / RW262)</name>
    <dbReference type="NCBI Taxonomy" id="755732"/>
    <lineage>
        <taxon>Bacteria</taxon>
        <taxon>Pseudomonadati</taxon>
        <taxon>Bacteroidota</taxon>
        <taxon>Flavobacteriia</taxon>
        <taxon>Flavobacteriales</taxon>
        <taxon>Crocinitomicaceae</taxon>
        <taxon>Fluviicola</taxon>
    </lineage>
</organism>
<keyword evidence="2" id="KW-1185">Reference proteome</keyword>
<dbReference type="KEGG" id="fte:Fluta_2766"/>
<protein>
    <submittedName>
        <fullName evidence="1">Uncharacterized protein</fullName>
    </submittedName>
</protein>
<accession>F2IGW5</accession>
<evidence type="ECO:0000313" key="2">
    <source>
        <dbReference type="Proteomes" id="UP000007463"/>
    </source>
</evidence>
<evidence type="ECO:0000313" key="1">
    <source>
        <dbReference type="EMBL" id="AEA44746.1"/>
    </source>
</evidence>
<dbReference type="EMBL" id="CP002542">
    <property type="protein sequence ID" value="AEA44746.1"/>
    <property type="molecule type" value="Genomic_DNA"/>
</dbReference>
<reference evidence="2" key="2">
    <citation type="submission" date="2011-02" db="EMBL/GenBank/DDBJ databases">
        <title>The complete genome of Fluviicola taffensis DSM 16823.</title>
        <authorList>
            <consortium name="US DOE Joint Genome Institute (JGI-PGF)"/>
            <person name="Lucas S."/>
            <person name="Copeland A."/>
            <person name="Lapidus A."/>
            <person name="Bruce D."/>
            <person name="Goodwin L."/>
            <person name="Pitluck S."/>
            <person name="Kyrpides N."/>
            <person name="Mavromatis K."/>
            <person name="Ivanova N."/>
            <person name="Mikhailova N."/>
            <person name="Pagani I."/>
            <person name="Chertkov O."/>
            <person name="Detter J.C."/>
            <person name="Han C."/>
            <person name="Tapia R."/>
            <person name="Land M."/>
            <person name="Hauser L."/>
            <person name="Markowitz V."/>
            <person name="Cheng J.-F."/>
            <person name="Hugenholtz P."/>
            <person name="Woyke T."/>
            <person name="Wu D."/>
            <person name="Tindall B."/>
            <person name="Pomrenke H.G."/>
            <person name="Brambilla E."/>
            <person name="Klenk H.-P."/>
            <person name="Eisen J.A."/>
        </authorList>
    </citation>
    <scope>NUCLEOTIDE SEQUENCE [LARGE SCALE GENOMIC DNA]</scope>
    <source>
        <strain evidence="2">DSM 16823 / RW262 / RW262</strain>
    </source>
</reference>